<comment type="caution">
    <text evidence="1">The sequence shown here is derived from an EMBL/GenBank/DDBJ whole genome shotgun (WGS) entry which is preliminary data.</text>
</comment>
<sequence length="256" mass="29755">MSRSMDVSVPTSDVQAEAAPIPNWVHSIGRSHEGLAGALSHIANLFSRGATPEIALNPLDERFRVFQKKEIITDIENETYDREFIYVDYQCSDDLTNSLRQPSLRSDTATLLQNSRCIDILFHHRNSDNRYNYAYELTIAKFKYNYTYYYALIHKSKYHAPAQFKLNIILTDSFIAAYEITFIYMTDTHAVTPYTELHRCLNKEFIYRLYHDYITRSNEISHTTPHISHLRVPAVKHQPGIEKDVKEKGTVIQGWN</sequence>
<gene>
    <name evidence="1" type="ORF">KIK155_LOCUS19000</name>
</gene>
<proteinExistence type="predicted"/>
<protein>
    <submittedName>
        <fullName evidence="1">Uncharacterized protein</fullName>
    </submittedName>
</protein>
<reference evidence="1" key="1">
    <citation type="submission" date="2021-02" db="EMBL/GenBank/DDBJ databases">
        <authorList>
            <person name="Nowell W R."/>
        </authorList>
    </citation>
    <scope>NUCLEOTIDE SEQUENCE</scope>
</reference>
<dbReference type="EMBL" id="CAJNYV010003366">
    <property type="protein sequence ID" value="CAF3562172.1"/>
    <property type="molecule type" value="Genomic_DNA"/>
</dbReference>
<evidence type="ECO:0000313" key="1">
    <source>
        <dbReference type="EMBL" id="CAF3562172.1"/>
    </source>
</evidence>
<organism evidence="1 2">
    <name type="scientific">Rotaria socialis</name>
    <dbReference type="NCBI Taxonomy" id="392032"/>
    <lineage>
        <taxon>Eukaryota</taxon>
        <taxon>Metazoa</taxon>
        <taxon>Spiralia</taxon>
        <taxon>Gnathifera</taxon>
        <taxon>Rotifera</taxon>
        <taxon>Eurotatoria</taxon>
        <taxon>Bdelloidea</taxon>
        <taxon>Philodinida</taxon>
        <taxon>Philodinidae</taxon>
        <taxon>Rotaria</taxon>
    </lineage>
</organism>
<accession>A0A818L7M8</accession>
<dbReference type="Proteomes" id="UP000663865">
    <property type="component" value="Unassembled WGS sequence"/>
</dbReference>
<name>A0A818L7M8_9BILA</name>
<dbReference type="AlphaFoldDB" id="A0A818L7M8"/>
<evidence type="ECO:0000313" key="2">
    <source>
        <dbReference type="Proteomes" id="UP000663865"/>
    </source>
</evidence>